<evidence type="ECO:0000259" key="6">
    <source>
        <dbReference type="PROSITE" id="PS50949"/>
    </source>
</evidence>
<dbReference type="SUPFAM" id="SSF46785">
    <property type="entry name" value="Winged helix' DNA-binding domain"/>
    <property type="match status" value="1"/>
</dbReference>
<organism evidence="7 8">
    <name type="scientific">Halomonas dongshanensis</name>
    <dbReference type="NCBI Taxonomy" id="2890835"/>
    <lineage>
        <taxon>Bacteria</taxon>
        <taxon>Pseudomonadati</taxon>
        <taxon>Pseudomonadota</taxon>
        <taxon>Gammaproteobacteria</taxon>
        <taxon>Oceanospirillales</taxon>
        <taxon>Halomonadaceae</taxon>
        <taxon>Halomonas</taxon>
    </lineage>
</organism>
<dbReference type="Gene3D" id="1.10.10.10">
    <property type="entry name" value="Winged helix-like DNA-binding domain superfamily/Winged helix DNA-binding domain"/>
    <property type="match status" value="1"/>
</dbReference>
<gene>
    <name evidence="7" type="ORF">LLY24_14140</name>
</gene>
<dbReference type="GO" id="GO:0008483">
    <property type="term" value="F:transaminase activity"/>
    <property type="evidence" value="ECO:0007669"/>
    <property type="project" value="UniProtKB-KW"/>
</dbReference>
<dbReference type="InterPro" id="IPR036390">
    <property type="entry name" value="WH_DNA-bd_sf"/>
</dbReference>
<dbReference type="SMART" id="SM00345">
    <property type="entry name" value="HTH_GNTR"/>
    <property type="match status" value="1"/>
</dbReference>
<evidence type="ECO:0000313" key="8">
    <source>
        <dbReference type="Proteomes" id="UP001165542"/>
    </source>
</evidence>
<dbReference type="InterPro" id="IPR000524">
    <property type="entry name" value="Tscrpt_reg_HTH_GntR"/>
</dbReference>
<evidence type="ECO:0000256" key="1">
    <source>
        <dbReference type="ARBA" id="ARBA00005384"/>
    </source>
</evidence>
<keyword evidence="7" id="KW-0032">Aminotransferase</keyword>
<dbReference type="InterPro" id="IPR004839">
    <property type="entry name" value="Aminotransferase_I/II_large"/>
</dbReference>
<keyword evidence="7" id="KW-0808">Transferase</keyword>
<dbReference type="Pfam" id="PF00392">
    <property type="entry name" value="GntR"/>
    <property type="match status" value="1"/>
</dbReference>
<dbReference type="InterPro" id="IPR051446">
    <property type="entry name" value="HTH_trans_reg/aminotransferase"/>
</dbReference>
<keyword evidence="8" id="KW-1185">Reference proteome</keyword>
<name>A0ABT2EFT7_9GAMM</name>
<dbReference type="PROSITE" id="PS50949">
    <property type="entry name" value="HTH_GNTR"/>
    <property type="match status" value="1"/>
</dbReference>
<evidence type="ECO:0000313" key="7">
    <source>
        <dbReference type="EMBL" id="MCS2610457.1"/>
    </source>
</evidence>
<dbReference type="SUPFAM" id="SSF53383">
    <property type="entry name" value="PLP-dependent transferases"/>
    <property type="match status" value="1"/>
</dbReference>
<dbReference type="CDD" id="cd00609">
    <property type="entry name" value="AAT_like"/>
    <property type="match status" value="1"/>
</dbReference>
<keyword evidence="2" id="KW-0663">Pyridoxal phosphate</keyword>
<protein>
    <submittedName>
        <fullName evidence="7">PLP-dependent aminotransferase family protein</fullName>
    </submittedName>
</protein>
<evidence type="ECO:0000256" key="4">
    <source>
        <dbReference type="ARBA" id="ARBA00023125"/>
    </source>
</evidence>
<dbReference type="PRINTS" id="PR00035">
    <property type="entry name" value="HTHGNTR"/>
</dbReference>
<dbReference type="Pfam" id="PF00155">
    <property type="entry name" value="Aminotran_1_2"/>
    <property type="match status" value="2"/>
</dbReference>
<evidence type="ECO:0000256" key="3">
    <source>
        <dbReference type="ARBA" id="ARBA00023015"/>
    </source>
</evidence>
<dbReference type="Gene3D" id="3.40.640.10">
    <property type="entry name" value="Type I PLP-dependent aspartate aminotransferase-like (Major domain)"/>
    <property type="match status" value="1"/>
</dbReference>
<reference evidence="7" key="1">
    <citation type="submission" date="2021-11" db="EMBL/GenBank/DDBJ databases">
        <title>Halomonas sp., isolated from a coastal aquaculture zone in Dongshan Bay.</title>
        <authorList>
            <person name="Lin W."/>
        </authorList>
    </citation>
    <scope>NUCLEOTIDE SEQUENCE</scope>
    <source>
        <strain evidence="7">Yzlin-01</strain>
    </source>
</reference>
<keyword evidence="4" id="KW-0238">DNA-binding</keyword>
<accession>A0ABT2EFT7</accession>
<dbReference type="PANTHER" id="PTHR46577">
    <property type="entry name" value="HTH-TYPE TRANSCRIPTIONAL REGULATORY PROTEIN GABR"/>
    <property type="match status" value="1"/>
</dbReference>
<comment type="caution">
    <text evidence="7">The sequence shown here is derived from an EMBL/GenBank/DDBJ whole genome shotgun (WGS) entry which is preliminary data.</text>
</comment>
<dbReference type="CDD" id="cd07377">
    <property type="entry name" value="WHTH_GntR"/>
    <property type="match status" value="1"/>
</dbReference>
<evidence type="ECO:0000256" key="5">
    <source>
        <dbReference type="ARBA" id="ARBA00023163"/>
    </source>
</evidence>
<sequence length="487" mass="54704">MSEQRNDVTIEHCLGQLEELYALQPERLSKQVRIEESLRRAISERWPSGTRLPSHRRLAERLGVARHTLARAVATLITEGLIVTGHGQGSWSARPPAPRPAVETMNAGDAQASDLLSQRAQRVLQGPGASLIQTGSFVPGIPDIAQFPMRKWRQLYTSATVPQNALLLSYSTGGYGPLKRAIRDFLKRWRHIHCDTEQIIITDGTHNGLGLCAMALADTGERVAMESPCYWGARNVFTAAGLEVEMLPWHPHRGHTFSPTPRPVRLAYLMGSHHYPLSVPTRTEEKRRLCDTLQAAYVIEDDYEFAQGDHEALLFNADSERHLLVGSFSKMMFPGLRLGYLVVPRGLAGAINRLRSELYREGRMVDQAVLAQFIFDGDLDTWCRRIQRDYLGRQQVVHDHLITHPRIQRISTPSRAISLCVEFSPGVNDVLLAQALRKEHLIVRPLSPVCARGDERTGLVLGVGLLSGETLQREAMRLRRCLDRLLR</sequence>
<keyword evidence="3" id="KW-0805">Transcription regulation</keyword>
<evidence type="ECO:0000256" key="2">
    <source>
        <dbReference type="ARBA" id="ARBA00022898"/>
    </source>
</evidence>
<feature type="domain" description="HTH gntR-type" evidence="6">
    <location>
        <begin position="28"/>
        <end position="95"/>
    </location>
</feature>
<keyword evidence="5" id="KW-0804">Transcription</keyword>
<dbReference type="InterPro" id="IPR015421">
    <property type="entry name" value="PyrdxlP-dep_Trfase_major"/>
</dbReference>
<proteinExistence type="inferred from homology"/>
<dbReference type="InterPro" id="IPR036388">
    <property type="entry name" value="WH-like_DNA-bd_sf"/>
</dbReference>
<dbReference type="PANTHER" id="PTHR46577:SF1">
    <property type="entry name" value="HTH-TYPE TRANSCRIPTIONAL REGULATORY PROTEIN GABR"/>
    <property type="match status" value="1"/>
</dbReference>
<comment type="similarity">
    <text evidence="1">In the C-terminal section; belongs to the class-I pyridoxal-phosphate-dependent aminotransferase family.</text>
</comment>
<dbReference type="EMBL" id="JAJISC010000006">
    <property type="protein sequence ID" value="MCS2610457.1"/>
    <property type="molecule type" value="Genomic_DNA"/>
</dbReference>
<dbReference type="InterPro" id="IPR015424">
    <property type="entry name" value="PyrdxlP-dep_Trfase"/>
</dbReference>
<dbReference type="Proteomes" id="UP001165542">
    <property type="component" value="Unassembled WGS sequence"/>
</dbReference>
<dbReference type="RefSeq" id="WP_259036946.1">
    <property type="nucleotide sequence ID" value="NZ_JAJISC010000006.1"/>
</dbReference>